<evidence type="ECO:0000313" key="3">
    <source>
        <dbReference type="Proteomes" id="UP001165065"/>
    </source>
</evidence>
<keyword evidence="3" id="KW-1185">Reference proteome</keyword>
<feature type="region of interest" description="Disordered" evidence="1">
    <location>
        <begin position="22"/>
        <end position="60"/>
    </location>
</feature>
<dbReference type="AlphaFoldDB" id="A0A9W7G5X2"/>
<sequence length="512" mass="55727">MEQLNKWSKGICREGNIIRVTRDWGRGDGAGGTSHATSASDSDSVDEHVGGVGGNDGANAVDGIGVVGVLAKDVLAKDPSKDPSKGPSTPPPVIVTLLPSFELKINESPPLPYGHVHLSRPRVGSPPPPGIIFTPPPPKNSEQDGTEKELSDSGKENSTSTNNTKGTTVYAGASALTRILNTPPQTSNITYLSSHPVYLFHLSSHLPKDFITSVPEPLHGLLRGMLKDRVCQKGVKLKFTHDRFVRYVVKNSSHPNAETDADSTPSNNLTSSDVYAASRSQPDVMERIVCRDFVHVPMTGYPFGYVDETGVNVKGIVRQRFGGEALKVNGWGLGKEGVTIGEEGREVEGGQVEVSESQLGGFYVGGEVGKEWECIYGTGDGVGVWYYVDGKGRVRGVGVIGFDVGENVEREIRRMVGRRREEAVLWGCGRGKVRKGTGKGRWTREDEGLGYGGGGEGDEEVGERKERIREEVFMTEEDINRWRSKGDNWWGSYRKEVYGGGRTDGWGKWLRR</sequence>
<organism evidence="2 3">
    <name type="scientific">Triparma columacea</name>
    <dbReference type="NCBI Taxonomy" id="722753"/>
    <lineage>
        <taxon>Eukaryota</taxon>
        <taxon>Sar</taxon>
        <taxon>Stramenopiles</taxon>
        <taxon>Ochrophyta</taxon>
        <taxon>Bolidophyceae</taxon>
        <taxon>Parmales</taxon>
        <taxon>Triparmaceae</taxon>
        <taxon>Triparma</taxon>
    </lineage>
</organism>
<protein>
    <submittedName>
        <fullName evidence="2">Uncharacterized protein</fullName>
    </submittedName>
</protein>
<evidence type="ECO:0000313" key="2">
    <source>
        <dbReference type="EMBL" id="GMI34344.1"/>
    </source>
</evidence>
<feature type="compositionally biased region" description="Basic and acidic residues" evidence="1">
    <location>
        <begin position="141"/>
        <end position="155"/>
    </location>
</feature>
<comment type="caution">
    <text evidence="2">The sequence shown here is derived from an EMBL/GenBank/DDBJ whole genome shotgun (WGS) entry which is preliminary data.</text>
</comment>
<feature type="region of interest" description="Disordered" evidence="1">
    <location>
        <begin position="437"/>
        <end position="463"/>
    </location>
</feature>
<feature type="compositionally biased region" description="Low complexity" evidence="1">
    <location>
        <begin position="156"/>
        <end position="166"/>
    </location>
</feature>
<dbReference type="EMBL" id="BRYA01000040">
    <property type="protein sequence ID" value="GMI34344.1"/>
    <property type="molecule type" value="Genomic_DNA"/>
</dbReference>
<name>A0A9W7G5X2_9STRA</name>
<proteinExistence type="predicted"/>
<reference evidence="3" key="1">
    <citation type="journal article" date="2023" name="Commun. Biol.">
        <title>Genome analysis of Parmales, the sister group of diatoms, reveals the evolutionary specialization of diatoms from phago-mixotrophs to photoautotrophs.</title>
        <authorList>
            <person name="Ban H."/>
            <person name="Sato S."/>
            <person name="Yoshikawa S."/>
            <person name="Yamada K."/>
            <person name="Nakamura Y."/>
            <person name="Ichinomiya M."/>
            <person name="Sato N."/>
            <person name="Blanc-Mathieu R."/>
            <person name="Endo H."/>
            <person name="Kuwata A."/>
            <person name="Ogata H."/>
        </authorList>
    </citation>
    <scope>NUCLEOTIDE SEQUENCE [LARGE SCALE GENOMIC DNA]</scope>
</reference>
<feature type="compositionally biased region" description="Pro residues" evidence="1">
    <location>
        <begin position="124"/>
        <end position="139"/>
    </location>
</feature>
<feature type="compositionally biased region" description="Low complexity" evidence="1">
    <location>
        <begin position="33"/>
        <end position="42"/>
    </location>
</feature>
<accession>A0A9W7G5X2</accession>
<gene>
    <name evidence="2" type="ORF">TrCOL_g13862</name>
</gene>
<evidence type="ECO:0000256" key="1">
    <source>
        <dbReference type="SAM" id="MobiDB-lite"/>
    </source>
</evidence>
<feature type="region of interest" description="Disordered" evidence="1">
    <location>
        <begin position="116"/>
        <end position="166"/>
    </location>
</feature>
<dbReference type="Proteomes" id="UP001165065">
    <property type="component" value="Unassembled WGS sequence"/>
</dbReference>